<organism evidence="1 2">
    <name type="scientific">Claviceps pazoutovae</name>
    <dbReference type="NCBI Taxonomy" id="1649127"/>
    <lineage>
        <taxon>Eukaryota</taxon>
        <taxon>Fungi</taxon>
        <taxon>Dikarya</taxon>
        <taxon>Ascomycota</taxon>
        <taxon>Pezizomycotina</taxon>
        <taxon>Sordariomycetes</taxon>
        <taxon>Hypocreomycetidae</taxon>
        <taxon>Hypocreales</taxon>
        <taxon>Clavicipitaceae</taxon>
        <taxon>Claviceps</taxon>
    </lineage>
</organism>
<comment type="caution">
    <text evidence="1">The sequence shown here is derived from an EMBL/GenBank/DDBJ whole genome shotgun (WGS) entry which is preliminary data.</text>
</comment>
<reference evidence="1 2" key="1">
    <citation type="journal article" date="2020" name="bioRxiv">
        <title>Whole genome comparisons of ergot fungi reveals the divergence and evolution of species within the genus Claviceps are the result of varying mechanisms driving genome evolution and host range expansion.</title>
        <authorList>
            <person name="Wyka S.A."/>
            <person name="Mondo S.J."/>
            <person name="Liu M."/>
            <person name="Dettman J."/>
            <person name="Nalam V."/>
            <person name="Broders K.D."/>
        </authorList>
    </citation>
    <scope>NUCLEOTIDE SEQUENCE [LARGE SCALE GENOMIC DNA]</scope>
    <source>
        <strain evidence="1 2">CCC 1485</strain>
    </source>
</reference>
<evidence type="ECO:0000313" key="1">
    <source>
        <dbReference type="EMBL" id="KAG5938363.1"/>
    </source>
</evidence>
<proteinExistence type="predicted"/>
<accession>A0A9P7MCW8</accession>
<gene>
    <name evidence="1" type="ORF">E4U60_001401</name>
</gene>
<protein>
    <submittedName>
        <fullName evidence="1">Uncharacterized protein</fullName>
    </submittedName>
</protein>
<keyword evidence="2" id="KW-1185">Reference proteome</keyword>
<sequence length="128" mass="14386">MTEHSTACSYARNEGCFADHQGHPFHPESHLKALKGTAFSPQNDLLAEECDAYTYSLDSPNCDWEGGGEHQPGSILKNLVRQFKAADGYSKLLPRWNDVYDSLAVPTELMEGFDIDLDVAEYREQMRS</sequence>
<evidence type="ECO:0000313" key="2">
    <source>
        <dbReference type="Proteomes" id="UP000706124"/>
    </source>
</evidence>
<name>A0A9P7MCW8_9HYPO</name>
<dbReference type="AlphaFoldDB" id="A0A9P7MCW8"/>
<dbReference type="Proteomes" id="UP000706124">
    <property type="component" value="Unassembled WGS sequence"/>
</dbReference>
<dbReference type="OrthoDB" id="4943517at2759"/>
<dbReference type="EMBL" id="SRPO01000156">
    <property type="protein sequence ID" value="KAG5938363.1"/>
    <property type="molecule type" value="Genomic_DNA"/>
</dbReference>